<feature type="signal peptide" evidence="1">
    <location>
        <begin position="1"/>
        <end position="22"/>
    </location>
</feature>
<dbReference type="GO" id="GO:0043709">
    <property type="term" value="P:cell adhesion involved in single-species biofilm formation"/>
    <property type="evidence" value="ECO:0007669"/>
    <property type="project" value="TreeGrafter"/>
</dbReference>
<dbReference type="InterPro" id="IPR008966">
    <property type="entry name" value="Adhesion_dom_sf"/>
</dbReference>
<dbReference type="EMBL" id="CP025781">
    <property type="protein sequence ID" value="QBC45293.1"/>
    <property type="molecule type" value="Genomic_DNA"/>
</dbReference>
<sequence>MNGIFKVVFLCIAVTYSAFSFAAINCQSALTTAPVLASDIFKSNTVGTEVLPRWGLPGQYQTVFCSNTKGQKPGAMHLRSTMGGLTPGINAGYYKLTDDIDVRVVYGLIPGFTPDGNTAPFSLVNNTGGATIETGTYANKSMGLSLPTYGGSLYYKLRRNVTGGSIRIPAGIVISSVFLAYADTEGAVFSAQPYLKLQTEATTLTFPSKCKINAGADLNINFGSINSDLITTSASVSDRNYKAYNLDFDCTGTVVDASNLTVRLTATSSTLSNTLIASTIDTKITADLGIAMMFANKVVKPGDSFQVNSTNGKGAIPVGFVPVKRSGKNVSGNFTATATLTIVFP</sequence>
<dbReference type="SUPFAM" id="SSF49401">
    <property type="entry name" value="Bacterial adhesins"/>
    <property type="match status" value="1"/>
</dbReference>
<reference evidence="3 4" key="1">
    <citation type="submission" date="2018-01" db="EMBL/GenBank/DDBJ databases">
        <title>Genome sequence of Iodobacter sp. strain PCH194 isolated from Indian Trans-Himalaya.</title>
        <authorList>
            <person name="Kumar V."/>
            <person name="Thakur V."/>
            <person name="Kumar S."/>
            <person name="Singh D."/>
        </authorList>
    </citation>
    <scope>NUCLEOTIDE SEQUENCE [LARGE SCALE GENOMIC DNA]</scope>
    <source>
        <strain evidence="3 4">PCH194</strain>
    </source>
</reference>
<dbReference type="RefSeq" id="WP_130107796.1">
    <property type="nucleotide sequence ID" value="NZ_CP025781.1"/>
</dbReference>
<dbReference type="KEGG" id="ifl:C1H71_18305"/>
<dbReference type="InterPro" id="IPR036937">
    <property type="entry name" value="Adhesion_dom_fimbrial_sf"/>
</dbReference>
<evidence type="ECO:0000313" key="3">
    <source>
        <dbReference type="EMBL" id="QBC45293.1"/>
    </source>
</evidence>
<keyword evidence="4" id="KW-1185">Reference proteome</keyword>
<evidence type="ECO:0000313" key="4">
    <source>
        <dbReference type="Proteomes" id="UP000515917"/>
    </source>
</evidence>
<keyword evidence="1" id="KW-0732">Signal</keyword>
<dbReference type="GO" id="GO:0009289">
    <property type="term" value="C:pilus"/>
    <property type="evidence" value="ECO:0007669"/>
    <property type="project" value="InterPro"/>
</dbReference>
<name>A0A7G3GEE6_9NEIS</name>
<evidence type="ECO:0000256" key="1">
    <source>
        <dbReference type="SAM" id="SignalP"/>
    </source>
</evidence>
<evidence type="ECO:0000259" key="2">
    <source>
        <dbReference type="Pfam" id="PF00419"/>
    </source>
</evidence>
<dbReference type="InterPro" id="IPR050263">
    <property type="entry name" value="Bact_Fimbrial_Adh_Pro"/>
</dbReference>
<dbReference type="Gene3D" id="2.60.40.1090">
    <property type="entry name" value="Fimbrial-type adhesion domain"/>
    <property type="match status" value="1"/>
</dbReference>
<dbReference type="AlphaFoldDB" id="A0A7G3GEE6"/>
<organism evidence="3 4">
    <name type="scientific">Iodobacter fluviatilis</name>
    <dbReference type="NCBI Taxonomy" id="537"/>
    <lineage>
        <taxon>Bacteria</taxon>
        <taxon>Pseudomonadati</taxon>
        <taxon>Pseudomonadota</taxon>
        <taxon>Betaproteobacteria</taxon>
        <taxon>Neisseriales</taxon>
        <taxon>Chitinibacteraceae</taxon>
        <taxon>Iodobacter</taxon>
    </lineage>
</organism>
<feature type="chain" id="PRO_5028840535" description="Fimbrial-type adhesion domain-containing protein" evidence="1">
    <location>
        <begin position="23"/>
        <end position="345"/>
    </location>
</feature>
<dbReference type="Proteomes" id="UP000515917">
    <property type="component" value="Chromosome"/>
</dbReference>
<gene>
    <name evidence="3" type="ORF">C1H71_18305</name>
</gene>
<dbReference type="PANTHER" id="PTHR33420:SF26">
    <property type="entry name" value="FIMBRIAL SUBUNIT"/>
    <property type="match status" value="1"/>
</dbReference>
<dbReference type="Pfam" id="PF00419">
    <property type="entry name" value="Fimbrial"/>
    <property type="match status" value="1"/>
</dbReference>
<dbReference type="InterPro" id="IPR000259">
    <property type="entry name" value="Adhesion_dom_fimbrial"/>
</dbReference>
<feature type="domain" description="Fimbrial-type adhesion" evidence="2">
    <location>
        <begin position="203"/>
        <end position="342"/>
    </location>
</feature>
<proteinExistence type="predicted"/>
<accession>A0A7G3GEE6</accession>
<protein>
    <recommendedName>
        <fullName evidence="2">Fimbrial-type adhesion domain-containing protein</fullName>
    </recommendedName>
</protein>
<dbReference type="PANTHER" id="PTHR33420">
    <property type="entry name" value="FIMBRIAL SUBUNIT ELFA-RELATED"/>
    <property type="match status" value="1"/>
</dbReference>